<evidence type="ECO:0000313" key="7">
    <source>
        <dbReference type="Proteomes" id="UP000824469"/>
    </source>
</evidence>
<proteinExistence type="inferred from homology"/>
<evidence type="ECO:0000313" key="6">
    <source>
        <dbReference type="EMBL" id="KAH9325234.1"/>
    </source>
</evidence>
<dbReference type="InterPro" id="IPR001382">
    <property type="entry name" value="Glyco_hydro_47"/>
</dbReference>
<name>A0AA38LID0_TAXCH</name>
<reference evidence="6 7" key="1">
    <citation type="journal article" date="2021" name="Nat. Plants">
        <title>The Taxus genome provides insights into paclitaxel biosynthesis.</title>
        <authorList>
            <person name="Xiong X."/>
            <person name="Gou J."/>
            <person name="Liao Q."/>
            <person name="Li Y."/>
            <person name="Zhou Q."/>
            <person name="Bi G."/>
            <person name="Li C."/>
            <person name="Du R."/>
            <person name="Wang X."/>
            <person name="Sun T."/>
            <person name="Guo L."/>
            <person name="Liang H."/>
            <person name="Lu P."/>
            <person name="Wu Y."/>
            <person name="Zhang Z."/>
            <person name="Ro D.K."/>
            <person name="Shang Y."/>
            <person name="Huang S."/>
            <person name="Yan J."/>
        </authorList>
    </citation>
    <scope>NUCLEOTIDE SEQUENCE [LARGE SCALE GENOMIC DNA]</scope>
    <source>
        <strain evidence="6">Ta-2019</strain>
    </source>
</reference>
<evidence type="ECO:0000256" key="3">
    <source>
        <dbReference type="ARBA" id="ARBA00007658"/>
    </source>
</evidence>
<evidence type="ECO:0000256" key="1">
    <source>
        <dbReference type="ARBA" id="ARBA00001913"/>
    </source>
</evidence>
<protein>
    <recommendedName>
        <fullName evidence="8">Alpha-1,2-Mannosidase</fullName>
    </recommendedName>
</protein>
<dbReference type="Pfam" id="PF01532">
    <property type="entry name" value="Glyco_hydro_47"/>
    <property type="match status" value="1"/>
</dbReference>
<evidence type="ECO:0000256" key="2">
    <source>
        <dbReference type="ARBA" id="ARBA00004922"/>
    </source>
</evidence>
<dbReference type="GO" id="GO:0005509">
    <property type="term" value="F:calcium ion binding"/>
    <property type="evidence" value="ECO:0007669"/>
    <property type="project" value="InterPro"/>
</dbReference>
<dbReference type="GO" id="GO:0004571">
    <property type="term" value="F:mannosyl-oligosaccharide 1,2-alpha-mannosidase activity"/>
    <property type="evidence" value="ECO:0007669"/>
    <property type="project" value="InterPro"/>
</dbReference>
<dbReference type="GO" id="GO:0000139">
    <property type="term" value="C:Golgi membrane"/>
    <property type="evidence" value="ECO:0007669"/>
    <property type="project" value="TreeGrafter"/>
</dbReference>
<dbReference type="GO" id="GO:0005975">
    <property type="term" value="P:carbohydrate metabolic process"/>
    <property type="evidence" value="ECO:0007669"/>
    <property type="project" value="InterPro"/>
</dbReference>
<dbReference type="PANTHER" id="PTHR11742">
    <property type="entry name" value="MANNOSYL-OLIGOSACCHARIDE ALPHA-1,2-MANNOSIDASE-RELATED"/>
    <property type="match status" value="1"/>
</dbReference>
<feature type="non-terminal residue" evidence="6">
    <location>
        <position position="1"/>
    </location>
</feature>
<dbReference type="GO" id="GO:0005783">
    <property type="term" value="C:endoplasmic reticulum"/>
    <property type="evidence" value="ECO:0007669"/>
    <property type="project" value="TreeGrafter"/>
</dbReference>
<dbReference type="InterPro" id="IPR012341">
    <property type="entry name" value="6hp_glycosidase-like_sf"/>
</dbReference>
<evidence type="ECO:0000256" key="4">
    <source>
        <dbReference type="ARBA" id="ARBA00022801"/>
    </source>
</evidence>
<comment type="pathway">
    <text evidence="2">Protein modification; protein glycosylation.</text>
</comment>
<dbReference type="Proteomes" id="UP000824469">
    <property type="component" value="Unassembled WGS sequence"/>
</dbReference>
<dbReference type="Gene3D" id="1.50.10.10">
    <property type="match status" value="1"/>
</dbReference>
<dbReference type="SUPFAM" id="SSF48225">
    <property type="entry name" value="Seven-hairpin glycosidases"/>
    <property type="match status" value="1"/>
</dbReference>
<dbReference type="OMA" id="DETYCEW"/>
<dbReference type="InterPro" id="IPR050749">
    <property type="entry name" value="Glycosyl_Hydrolase_47"/>
</dbReference>
<keyword evidence="7" id="KW-1185">Reference proteome</keyword>
<dbReference type="EMBL" id="JAHRHJ020000002">
    <property type="protein sequence ID" value="KAH9325234.1"/>
    <property type="molecule type" value="Genomic_DNA"/>
</dbReference>
<keyword evidence="5" id="KW-1015">Disulfide bond</keyword>
<feature type="non-terminal residue" evidence="6">
    <location>
        <position position="57"/>
    </location>
</feature>
<sequence length="57" mass="6603">DMVVGTLGNILRPETVESLMYLLRTTGDETYCEWGWDIFQVFEKQSRINSGYVGLRD</sequence>
<dbReference type="PANTHER" id="PTHR11742:SF6">
    <property type="entry name" value="MANNOSYL-OLIGOSACCHARIDE ALPHA-1,2-MANNOSIDASE IA-RELATED"/>
    <property type="match status" value="1"/>
</dbReference>
<evidence type="ECO:0000256" key="5">
    <source>
        <dbReference type="ARBA" id="ARBA00023157"/>
    </source>
</evidence>
<dbReference type="AlphaFoldDB" id="A0AA38LID0"/>
<dbReference type="InterPro" id="IPR036026">
    <property type="entry name" value="Seven-hairpin_glycosidases"/>
</dbReference>
<comment type="caution">
    <text evidence="6">The sequence shown here is derived from an EMBL/GenBank/DDBJ whole genome shotgun (WGS) entry which is preliminary data.</text>
</comment>
<organism evidence="6 7">
    <name type="scientific">Taxus chinensis</name>
    <name type="common">Chinese yew</name>
    <name type="synonym">Taxus wallichiana var. chinensis</name>
    <dbReference type="NCBI Taxonomy" id="29808"/>
    <lineage>
        <taxon>Eukaryota</taxon>
        <taxon>Viridiplantae</taxon>
        <taxon>Streptophyta</taxon>
        <taxon>Embryophyta</taxon>
        <taxon>Tracheophyta</taxon>
        <taxon>Spermatophyta</taxon>
        <taxon>Pinopsida</taxon>
        <taxon>Pinidae</taxon>
        <taxon>Conifers II</taxon>
        <taxon>Cupressales</taxon>
        <taxon>Taxaceae</taxon>
        <taxon>Taxus</taxon>
    </lineage>
</organism>
<keyword evidence="4" id="KW-0378">Hydrolase</keyword>
<comment type="similarity">
    <text evidence="3">Belongs to the glycosyl hydrolase 47 family.</text>
</comment>
<gene>
    <name evidence="6" type="ORF">KI387_005412</name>
</gene>
<evidence type="ECO:0008006" key="8">
    <source>
        <dbReference type="Google" id="ProtNLM"/>
    </source>
</evidence>
<accession>A0AA38LID0</accession>
<comment type="cofactor">
    <cofactor evidence="1">
        <name>Ca(2+)</name>
        <dbReference type="ChEBI" id="CHEBI:29108"/>
    </cofactor>
</comment>